<dbReference type="RefSeq" id="WP_184933058.1">
    <property type="nucleotide sequence ID" value="NZ_JACHJY010000016.1"/>
</dbReference>
<accession>A0A7W7UB74</accession>
<dbReference type="InterPro" id="IPR009100">
    <property type="entry name" value="AcylCoA_DH/oxidase_NM_dom_sf"/>
</dbReference>
<dbReference type="Gene3D" id="2.40.110.10">
    <property type="entry name" value="Butyryl-CoA Dehydrogenase, subunit A, domain 2"/>
    <property type="match status" value="1"/>
</dbReference>
<dbReference type="SUPFAM" id="SSF56645">
    <property type="entry name" value="Acyl-CoA dehydrogenase NM domain-like"/>
    <property type="match status" value="1"/>
</dbReference>
<evidence type="ECO:0000313" key="3">
    <source>
        <dbReference type="EMBL" id="MBB4987030.1"/>
    </source>
</evidence>
<organism evidence="3 4">
    <name type="scientific">Streptomyces nymphaeiformis</name>
    <dbReference type="NCBI Taxonomy" id="2663842"/>
    <lineage>
        <taxon>Bacteria</taxon>
        <taxon>Bacillati</taxon>
        <taxon>Actinomycetota</taxon>
        <taxon>Actinomycetes</taxon>
        <taxon>Kitasatosporales</taxon>
        <taxon>Streptomycetaceae</taxon>
        <taxon>Streptomyces</taxon>
    </lineage>
</organism>
<dbReference type="Proteomes" id="UP000582643">
    <property type="component" value="Unassembled WGS sequence"/>
</dbReference>
<feature type="compositionally biased region" description="Basic and acidic residues" evidence="1">
    <location>
        <begin position="589"/>
        <end position="600"/>
    </location>
</feature>
<keyword evidence="4" id="KW-1185">Reference proteome</keyword>
<dbReference type="Gene3D" id="1.20.140.10">
    <property type="entry name" value="Butyryl-CoA Dehydrogenase, subunit A, domain 3"/>
    <property type="match status" value="1"/>
</dbReference>
<dbReference type="PANTHER" id="PTHR43884:SF12">
    <property type="entry name" value="ISOVALERYL-COA DEHYDROGENASE, MITOCHONDRIAL-RELATED"/>
    <property type="match status" value="1"/>
</dbReference>
<dbReference type="InterPro" id="IPR046373">
    <property type="entry name" value="Acyl-CoA_Oxase/DH_mid-dom_sf"/>
</dbReference>
<keyword evidence="2" id="KW-0812">Transmembrane</keyword>
<dbReference type="Gene3D" id="1.10.540.10">
    <property type="entry name" value="Acyl-CoA dehydrogenase/oxidase, N-terminal domain"/>
    <property type="match status" value="1"/>
</dbReference>
<name>A0A7W7UB74_9ACTN</name>
<dbReference type="GO" id="GO:0003995">
    <property type="term" value="F:acyl-CoA dehydrogenase activity"/>
    <property type="evidence" value="ECO:0007669"/>
    <property type="project" value="TreeGrafter"/>
</dbReference>
<dbReference type="PANTHER" id="PTHR43884">
    <property type="entry name" value="ACYL-COA DEHYDROGENASE"/>
    <property type="match status" value="1"/>
</dbReference>
<dbReference type="EMBL" id="JACHJY010000016">
    <property type="protein sequence ID" value="MBB4987030.1"/>
    <property type="molecule type" value="Genomic_DNA"/>
</dbReference>
<dbReference type="SUPFAM" id="SSF47203">
    <property type="entry name" value="Acyl-CoA dehydrogenase C-terminal domain-like"/>
    <property type="match status" value="1"/>
</dbReference>
<keyword evidence="2" id="KW-0472">Membrane</keyword>
<reference evidence="3 4" key="1">
    <citation type="submission" date="2020-08" db="EMBL/GenBank/DDBJ databases">
        <title>Genomic Encyclopedia of Type Strains, Phase III (KMG-III): the genomes of soil and plant-associated and newly described type strains.</title>
        <authorList>
            <person name="Whitman W."/>
        </authorList>
    </citation>
    <scope>NUCLEOTIDE SEQUENCE [LARGE SCALE GENOMIC DNA]</scope>
    <source>
        <strain evidence="3 4">SFB5A</strain>
    </source>
</reference>
<dbReference type="GO" id="GO:0050660">
    <property type="term" value="F:flavin adenine dinucleotide binding"/>
    <property type="evidence" value="ECO:0007669"/>
    <property type="project" value="InterPro"/>
</dbReference>
<dbReference type="AlphaFoldDB" id="A0A7W7UB74"/>
<evidence type="ECO:0000313" key="4">
    <source>
        <dbReference type="Proteomes" id="UP000582643"/>
    </source>
</evidence>
<evidence type="ECO:0000256" key="1">
    <source>
        <dbReference type="SAM" id="MobiDB-lite"/>
    </source>
</evidence>
<evidence type="ECO:0000256" key="2">
    <source>
        <dbReference type="SAM" id="Phobius"/>
    </source>
</evidence>
<dbReference type="InterPro" id="IPR036250">
    <property type="entry name" value="AcylCo_DH-like_C"/>
</dbReference>
<feature type="transmembrane region" description="Helical" evidence="2">
    <location>
        <begin position="87"/>
        <end position="108"/>
    </location>
</feature>
<gene>
    <name evidence="3" type="ORF">GGE06_008002</name>
</gene>
<feature type="region of interest" description="Disordered" evidence="1">
    <location>
        <begin position="575"/>
        <end position="600"/>
    </location>
</feature>
<keyword evidence="2" id="KW-1133">Transmembrane helix</keyword>
<proteinExistence type="predicted"/>
<dbReference type="InterPro" id="IPR037069">
    <property type="entry name" value="AcylCoA_DH/ox_N_sf"/>
</dbReference>
<protein>
    <submittedName>
        <fullName evidence="3">Alkylation response protein AidB-like acyl-CoA dehydrogenase</fullName>
    </submittedName>
</protein>
<sequence length="600" mass="62722">MGEQEQEVRRRVAELERGFGNPADADNPVGTSAFVAADARGKPLAAAELLLERYGLNAEFVPRDLGGRLTGLDTLARVTRVVFRRDAALGLGHGITSFLAAVVVWAAGSPEQRRTVARLLLTGHHLVSAYPELAAGSSFLSNELTATATATAGDGSGGFRISGRKEALNNVERAAALVLFARTGTGRHSHSALLVERDALPAGGVTALPRHRTSGIRGCQVAGIGFDDSPVPADALIGEPGRGLELVLRIFSVTRGVGPSAALGCADTALRTAVACAVDRGVVGDAADDDVAGPQRLSHARSTLTGAFVDLLLCDCLALVATRAVHLVPEDAGLYAAAVKYLLPQLLTDTSYELSTLLGADFHARNGAYAAFRKNVRDLPMIGLGAAGSAACRATVIPQLPRLARTAWSASAAAPVDGLFRLEADGLPPLDLGRLSPAAGGDPLAASLALAADAPDPESDRPAELARLLAGELALLRDGCAGLDRDGRSALGDPRGHALAERYALILVGAACLGVWRHQRSAGTGFLARPEWLEAALTRVLRRLGTTLPKATPDHEEPLLAEVLARYREHRSYDLYDTPLAGAPGAPGAEREAREEREDR</sequence>
<comment type="caution">
    <text evidence="3">The sequence shown here is derived from an EMBL/GenBank/DDBJ whole genome shotgun (WGS) entry which is preliminary data.</text>
</comment>